<proteinExistence type="predicted"/>
<dbReference type="SMART" id="SM00184">
    <property type="entry name" value="RING"/>
    <property type="match status" value="1"/>
</dbReference>
<dbReference type="InterPro" id="IPR013083">
    <property type="entry name" value="Znf_RING/FYVE/PHD"/>
</dbReference>
<dbReference type="SUPFAM" id="SSF57903">
    <property type="entry name" value="FYVE/PHD zinc finger"/>
    <property type="match status" value="1"/>
</dbReference>
<evidence type="ECO:0000256" key="4">
    <source>
        <dbReference type="PROSITE-ProRule" id="PRU00175"/>
    </source>
</evidence>
<evidence type="ECO:0000313" key="7">
    <source>
        <dbReference type="Proteomes" id="UP000659062"/>
    </source>
</evidence>
<reference evidence="6" key="1">
    <citation type="submission" date="2019-09" db="EMBL/GenBank/DDBJ databases">
        <title>Bird 10,000 Genomes (B10K) Project - Family phase.</title>
        <authorList>
            <person name="Zhang G."/>
        </authorList>
    </citation>
    <scope>NUCLEOTIDE SEQUENCE</scope>
    <source>
        <strain evidence="6">OUT-0061</strain>
        <tissue evidence="6">Blood</tissue>
    </source>
</reference>
<evidence type="ECO:0000256" key="3">
    <source>
        <dbReference type="ARBA" id="ARBA00022833"/>
    </source>
</evidence>
<sequence length="112" mass="13149">EPGTECPICMEPVEDRMSYRTMVCPACKRAWFHRDCIQAQAMRTGVLCLHCPFCRDIREFLARMFIMGIRIPFRLPTWEDNDAFADLEERHSQCNARECLYPGGREQAEEED</sequence>
<dbReference type="GO" id="GO:0005634">
    <property type="term" value="C:nucleus"/>
    <property type="evidence" value="ECO:0007669"/>
    <property type="project" value="TreeGrafter"/>
</dbReference>
<feature type="non-terminal residue" evidence="6">
    <location>
        <position position="112"/>
    </location>
</feature>
<keyword evidence="7" id="KW-1185">Reference proteome</keyword>
<dbReference type="InterPro" id="IPR001841">
    <property type="entry name" value="Znf_RING"/>
</dbReference>
<evidence type="ECO:0000256" key="1">
    <source>
        <dbReference type="ARBA" id="ARBA00022723"/>
    </source>
</evidence>
<feature type="domain" description="RING-type" evidence="5">
    <location>
        <begin position="6"/>
        <end position="55"/>
    </location>
</feature>
<dbReference type="PROSITE" id="PS50089">
    <property type="entry name" value="ZF_RING_2"/>
    <property type="match status" value="1"/>
</dbReference>
<dbReference type="InterPro" id="IPR051188">
    <property type="entry name" value="PHD-type_Zinc_Finger"/>
</dbReference>
<evidence type="ECO:0000313" key="6">
    <source>
        <dbReference type="EMBL" id="NXD37692.1"/>
    </source>
</evidence>
<dbReference type="AlphaFoldDB" id="A0A851VA32"/>
<dbReference type="PANTHER" id="PTHR12420">
    <property type="entry name" value="PHD FINGER PROTEIN"/>
    <property type="match status" value="1"/>
</dbReference>
<name>A0A851VA32_9PASS</name>
<keyword evidence="1" id="KW-0479">Metal-binding</keyword>
<dbReference type="Proteomes" id="UP000659062">
    <property type="component" value="Unassembled WGS sequence"/>
</dbReference>
<protein>
    <submittedName>
        <fullName evidence="6">G2E3 ligase</fullName>
    </submittedName>
</protein>
<dbReference type="GO" id="GO:0016874">
    <property type="term" value="F:ligase activity"/>
    <property type="evidence" value="ECO:0007669"/>
    <property type="project" value="UniProtKB-KW"/>
</dbReference>
<keyword evidence="2 4" id="KW-0863">Zinc-finger</keyword>
<comment type="caution">
    <text evidence="6">The sequence shown here is derived from an EMBL/GenBank/DDBJ whole genome shotgun (WGS) entry which is preliminary data.</text>
</comment>
<feature type="non-terminal residue" evidence="6">
    <location>
        <position position="1"/>
    </location>
</feature>
<accession>A0A851VA32</accession>
<evidence type="ECO:0000259" key="5">
    <source>
        <dbReference type="PROSITE" id="PS50089"/>
    </source>
</evidence>
<evidence type="ECO:0000256" key="2">
    <source>
        <dbReference type="ARBA" id="ARBA00022771"/>
    </source>
</evidence>
<gene>
    <name evidence="6" type="primary">G2e3_1</name>
    <name evidence="6" type="ORF">COPSEC_R09585</name>
</gene>
<dbReference type="OrthoDB" id="512616at2759"/>
<dbReference type="PANTHER" id="PTHR12420:SF47">
    <property type="entry name" value="PHD FINGER PROTEIN 7"/>
    <property type="match status" value="1"/>
</dbReference>
<dbReference type="Gene3D" id="3.30.40.10">
    <property type="entry name" value="Zinc/RING finger domain, C3HC4 (zinc finger)"/>
    <property type="match status" value="2"/>
</dbReference>
<dbReference type="InterPro" id="IPR011011">
    <property type="entry name" value="Znf_FYVE_PHD"/>
</dbReference>
<organism evidence="6 7">
    <name type="scientific">Copsychus sechellarum</name>
    <dbReference type="NCBI Taxonomy" id="797021"/>
    <lineage>
        <taxon>Eukaryota</taxon>
        <taxon>Metazoa</taxon>
        <taxon>Chordata</taxon>
        <taxon>Craniata</taxon>
        <taxon>Vertebrata</taxon>
        <taxon>Euteleostomi</taxon>
        <taxon>Archelosauria</taxon>
        <taxon>Archosauria</taxon>
        <taxon>Dinosauria</taxon>
        <taxon>Saurischia</taxon>
        <taxon>Theropoda</taxon>
        <taxon>Coelurosauria</taxon>
        <taxon>Aves</taxon>
        <taxon>Neognathae</taxon>
        <taxon>Neoaves</taxon>
        <taxon>Telluraves</taxon>
        <taxon>Australaves</taxon>
        <taxon>Passeriformes</taxon>
        <taxon>Muscicapidae</taxon>
        <taxon>Copsychus</taxon>
    </lineage>
</organism>
<dbReference type="Pfam" id="PF13639">
    <property type="entry name" value="zf-RING_2"/>
    <property type="match status" value="1"/>
</dbReference>
<dbReference type="GO" id="GO:0008270">
    <property type="term" value="F:zinc ion binding"/>
    <property type="evidence" value="ECO:0007669"/>
    <property type="project" value="UniProtKB-KW"/>
</dbReference>
<keyword evidence="3" id="KW-0862">Zinc</keyword>
<keyword evidence="6" id="KW-0436">Ligase</keyword>
<dbReference type="EMBL" id="WBNE01000055">
    <property type="protein sequence ID" value="NXD37692.1"/>
    <property type="molecule type" value="Genomic_DNA"/>
</dbReference>